<reference evidence="2 3" key="1">
    <citation type="submission" date="2019-04" db="EMBL/GenBank/DDBJ databases">
        <title>Comparative genomics and transcriptomics to analyze fruiting body development in filamentous ascomycetes.</title>
        <authorList>
            <consortium name="DOE Joint Genome Institute"/>
            <person name="Lutkenhaus R."/>
            <person name="Traeger S."/>
            <person name="Breuer J."/>
            <person name="Kuo A."/>
            <person name="Lipzen A."/>
            <person name="Pangilinan J."/>
            <person name="Dilworth D."/>
            <person name="Sandor L."/>
            <person name="Poggeler S."/>
            <person name="Barry K."/>
            <person name="Grigoriev I.V."/>
            <person name="Nowrousian M."/>
        </authorList>
    </citation>
    <scope>NUCLEOTIDE SEQUENCE [LARGE SCALE GENOMIC DNA]</scope>
    <source>
        <strain evidence="2 3">CBS 389.68</strain>
    </source>
</reference>
<dbReference type="InParanoid" id="A0A4S2MJC7"/>
<feature type="signal peptide" evidence="1">
    <location>
        <begin position="1"/>
        <end position="26"/>
    </location>
</feature>
<name>A0A4S2MJC7_9PEZI</name>
<keyword evidence="3" id="KW-1185">Reference proteome</keyword>
<proteinExistence type="predicted"/>
<dbReference type="Proteomes" id="UP000298138">
    <property type="component" value="Unassembled WGS sequence"/>
</dbReference>
<protein>
    <submittedName>
        <fullName evidence="2">Uncharacterized protein</fullName>
    </submittedName>
</protein>
<accession>A0A4S2MJC7</accession>
<dbReference type="AlphaFoldDB" id="A0A4S2MJC7"/>
<evidence type="ECO:0000256" key="1">
    <source>
        <dbReference type="SAM" id="SignalP"/>
    </source>
</evidence>
<evidence type="ECO:0000313" key="3">
    <source>
        <dbReference type="Proteomes" id="UP000298138"/>
    </source>
</evidence>
<evidence type="ECO:0000313" key="2">
    <source>
        <dbReference type="EMBL" id="TGZ77056.1"/>
    </source>
</evidence>
<gene>
    <name evidence="2" type="ORF">EX30DRAFT_398818</name>
</gene>
<sequence length="227" mass="24239">MRFTIPRLLPIPIPLIFLSSLLSITAFTAVPQSQSCTSLTATAHTLSSLITNLTSSNSGTGTATTSNTTTITTSNSTPNTTYITSLHGILHDLYSPSSTIPVGLKEWDEGVLESLACESGEACVALKDAAESVWCMMFRKPWSGRDAFGNVVDWMEGKVMLHDGTSLTIGLAAGKEEKKEEVPKSKSGSGSQTFTVKIAESAAGRTNTGRTWWYGMLIILAMALEPL</sequence>
<organism evidence="2 3">
    <name type="scientific">Ascodesmis nigricans</name>
    <dbReference type="NCBI Taxonomy" id="341454"/>
    <lineage>
        <taxon>Eukaryota</taxon>
        <taxon>Fungi</taxon>
        <taxon>Dikarya</taxon>
        <taxon>Ascomycota</taxon>
        <taxon>Pezizomycotina</taxon>
        <taxon>Pezizomycetes</taxon>
        <taxon>Pezizales</taxon>
        <taxon>Ascodesmidaceae</taxon>
        <taxon>Ascodesmis</taxon>
    </lineage>
</organism>
<dbReference type="EMBL" id="ML220160">
    <property type="protein sequence ID" value="TGZ77056.1"/>
    <property type="molecule type" value="Genomic_DNA"/>
</dbReference>
<feature type="chain" id="PRO_5020901071" evidence="1">
    <location>
        <begin position="27"/>
        <end position="227"/>
    </location>
</feature>
<keyword evidence="1" id="KW-0732">Signal</keyword>